<feature type="domain" description="Telomerase activating protein Est1-like N-terminal" evidence="3">
    <location>
        <begin position="79"/>
        <end position="200"/>
    </location>
</feature>
<evidence type="ECO:0000259" key="3">
    <source>
        <dbReference type="Pfam" id="PF10374"/>
    </source>
</evidence>
<comment type="caution">
    <text evidence="4">The sequence shown here is derived from an EMBL/GenBank/DDBJ whole genome shotgun (WGS) entry which is preliminary data.</text>
</comment>
<dbReference type="OrthoDB" id="69928at2759"/>
<feature type="domain" description="DNA/RNA-binding" evidence="2">
    <location>
        <begin position="212"/>
        <end position="545"/>
    </location>
</feature>
<reference evidence="4 5" key="1">
    <citation type="submission" date="2020-10" db="EMBL/GenBank/DDBJ databases">
        <title>Plant Genome Project.</title>
        <authorList>
            <person name="Zhang R.-G."/>
        </authorList>
    </citation>
    <scope>NUCLEOTIDE SEQUENCE [LARGE SCALE GENOMIC DNA]</scope>
    <source>
        <strain evidence="4">FAFU-HL-1</strain>
        <tissue evidence="4">Leaf</tissue>
    </source>
</reference>
<dbReference type="PANTHER" id="PTHR15696">
    <property type="entry name" value="SMG-7 SUPPRESSOR WITH MORPHOLOGICAL EFFECT ON GENITALIA PROTEIN 7"/>
    <property type="match status" value="1"/>
</dbReference>
<evidence type="ECO:0000256" key="1">
    <source>
        <dbReference type="ARBA" id="ARBA00022737"/>
    </source>
</evidence>
<dbReference type="Pfam" id="PF10374">
    <property type="entry name" value="EST1"/>
    <property type="match status" value="1"/>
</dbReference>
<dbReference type="GO" id="GO:0000184">
    <property type="term" value="P:nuclear-transcribed mRNA catabolic process, nonsense-mediated decay"/>
    <property type="evidence" value="ECO:0007669"/>
    <property type="project" value="TreeGrafter"/>
</dbReference>
<dbReference type="Proteomes" id="UP000657918">
    <property type="component" value="Chromosome 11"/>
</dbReference>
<dbReference type="AlphaFoldDB" id="A0A835JLA5"/>
<evidence type="ECO:0000313" key="5">
    <source>
        <dbReference type="Proteomes" id="UP000657918"/>
    </source>
</evidence>
<name>A0A835JLA5_9ROSI</name>
<evidence type="ECO:0008006" key="6">
    <source>
        <dbReference type="Google" id="ProtNLM"/>
    </source>
</evidence>
<dbReference type="EMBL" id="JADGMS010000011">
    <property type="protein sequence ID" value="KAF9672358.1"/>
    <property type="molecule type" value="Genomic_DNA"/>
</dbReference>
<dbReference type="GO" id="GO:0042162">
    <property type="term" value="F:telomeric DNA binding"/>
    <property type="evidence" value="ECO:0007669"/>
    <property type="project" value="TreeGrafter"/>
</dbReference>
<dbReference type="GO" id="GO:0005697">
    <property type="term" value="C:telomerase holoenzyme complex"/>
    <property type="evidence" value="ECO:0007669"/>
    <property type="project" value="TreeGrafter"/>
</dbReference>
<dbReference type="InterPro" id="IPR018834">
    <property type="entry name" value="DNA/RNA-bd_Est1-type"/>
</dbReference>
<dbReference type="InterPro" id="IPR011990">
    <property type="entry name" value="TPR-like_helical_dom_sf"/>
</dbReference>
<dbReference type="SUPFAM" id="SSF48452">
    <property type="entry name" value="TPR-like"/>
    <property type="match status" value="1"/>
</dbReference>
<dbReference type="Pfam" id="PF10373">
    <property type="entry name" value="EST1_DNA_bind"/>
    <property type="match status" value="1"/>
</dbReference>
<keyword evidence="1" id="KW-0677">Repeat</keyword>
<dbReference type="GO" id="GO:0070034">
    <property type="term" value="F:telomerase RNA binding"/>
    <property type="evidence" value="ECO:0007669"/>
    <property type="project" value="TreeGrafter"/>
</dbReference>
<organism evidence="4 5">
    <name type="scientific">Salix dunnii</name>
    <dbReference type="NCBI Taxonomy" id="1413687"/>
    <lineage>
        <taxon>Eukaryota</taxon>
        <taxon>Viridiplantae</taxon>
        <taxon>Streptophyta</taxon>
        <taxon>Embryophyta</taxon>
        <taxon>Tracheophyta</taxon>
        <taxon>Spermatophyta</taxon>
        <taxon>Magnoliopsida</taxon>
        <taxon>eudicotyledons</taxon>
        <taxon>Gunneridae</taxon>
        <taxon>Pentapetalae</taxon>
        <taxon>rosids</taxon>
        <taxon>fabids</taxon>
        <taxon>Malpighiales</taxon>
        <taxon>Salicaceae</taxon>
        <taxon>Saliceae</taxon>
        <taxon>Salix</taxon>
    </lineage>
</organism>
<keyword evidence="5" id="KW-1185">Reference proteome</keyword>
<dbReference type="Gene3D" id="1.25.40.10">
    <property type="entry name" value="Tetratricopeptide repeat domain"/>
    <property type="match status" value="1"/>
</dbReference>
<evidence type="ECO:0000259" key="2">
    <source>
        <dbReference type="Pfam" id="PF10373"/>
    </source>
</evidence>
<dbReference type="PANTHER" id="PTHR15696:SF0">
    <property type="entry name" value="TELOMERASE-BINDING PROTEIN EST1A"/>
    <property type="match status" value="1"/>
</dbReference>
<dbReference type="FunFam" id="1.25.40.10:FF:000225">
    <property type="entry name" value="Protein SMG7"/>
    <property type="match status" value="1"/>
</dbReference>
<gene>
    <name evidence="4" type="ORF">SADUNF_Sadunf11G0033300</name>
</gene>
<sequence>MAGQKRFFLPFMDTNSLLKDQKEEPSLLVEVANLEKQLRKLVHTRGLFYSNVQDLYRKICSSYEKIILNDHRLEELQDIEYSLWKLHYRHIDDFRKRINKISAYGETEMFVTPQSKVAAQRSSDNHVDGFKSFLSEATGFYQNLIFKIRRYYNLPEDFSFHRSGGNSASAEPKKMQKIQFLCHRFLVCLGDLARYREQCERSDTQNHKWSVAVAHYFEATIIWPDSGNPQNQLAVLATYVGDEFLALYHCIRSLAVKDPFPDAWNNLILLFERIAVLPFVFLWELTVGLVVFQNRSSHLHYLSSEACFDFLRPSESSVWTEAQSTNDFSNSKPLKAEDEGSRETHLWSLIIRTISFFFIKSSFEDFPCTFASTVKELDVLMALDDATLKAAMESYQRMNSARSGPFRALQFVSLVIFVIDKLINSPDQKDSKGKTEVQQIALIQAAVAASFIFMGRLTDRCLKADSLDSCPLLPALLVFVEWLVSIIDELETHGSDDKSTCAMSYFFGVFLELLNQFDINSGEVKPPHSIALWEDYELRGFAPVALSQVPLDFTSHWEHRDSFEHGTRYRADRFIDAAMKIAANNSCKWIFYDKSGRRFSVAESNQFQDRKEFEKMGSASTVVQDQDPNQQITQSTEKIEKVILEEKPSSPVVNGKSISLEEEEIILFKPLTRYNSVPLYSTVATTDQTTSEDNGDQVVPADECLRRATSLLIAQNQDQGDPSEFLSDLTNFRCNKPMKQQEPLLKDTAEHLLSEAPNSRGTPSLSTSISAGPPSLNAWVLDRGLGNERVKGKGEMSKHSLAPIHETASASMNDLSIRQTDSVISSTHEPLTPHYSPPPYSAPVPSAPFLPDDAMWLNGSQSTFTDCNSPGTINRTNSNYFDASQVSGHSNWTGPHQPFHYSPEIPGIMDAYTPVRRMTSSEWLRQYRESQNLESNPSHLWPVNSYTIGNTGNIHDISRFSLFDQWVTPIASNQLVYEENPPMHPGFPPVYGTDDQRNKFFYGYQRPNPYGCGGVNEPEPLMQYFKEKEWLLQQDPTFRGPTYMGS</sequence>
<protein>
    <recommendedName>
        <fullName evidence="6">DNA/RNA-binding domain-containing protein</fullName>
    </recommendedName>
</protein>
<dbReference type="InterPro" id="IPR019458">
    <property type="entry name" value="Est1-like_N"/>
</dbReference>
<evidence type="ECO:0000313" key="4">
    <source>
        <dbReference type="EMBL" id="KAF9672358.1"/>
    </source>
</evidence>
<dbReference type="InterPro" id="IPR045153">
    <property type="entry name" value="Est1/Ebs1-like"/>
</dbReference>
<accession>A0A835JLA5</accession>
<proteinExistence type="predicted"/>